<organism evidence="8 9">
    <name type="scientific">Acropora cervicornis</name>
    <name type="common">Staghorn coral</name>
    <dbReference type="NCBI Taxonomy" id="6130"/>
    <lineage>
        <taxon>Eukaryota</taxon>
        <taxon>Metazoa</taxon>
        <taxon>Cnidaria</taxon>
        <taxon>Anthozoa</taxon>
        <taxon>Hexacorallia</taxon>
        <taxon>Scleractinia</taxon>
        <taxon>Astrocoeniina</taxon>
        <taxon>Acroporidae</taxon>
        <taxon>Acropora</taxon>
    </lineage>
</organism>
<feature type="transmembrane region" description="Helical" evidence="6">
    <location>
        <begin position="460"/>
        <end position="478"/>
    </location>
</feature>
<keyword evidence="4 6" id="KW-0472">Membrane</keyword>
<feature type="region of interest" description="Disordered" evidence="5">
    <location>
        <begin position="593"/>
        <end position="628"/>
    </location>
</feature>
<feature type="domain" description="STAS" evidence="7">
    <location>
        <begin position="551"/>
        <end position="713"/>
    </location>
</feature>
<dbReference type="Pfam" id="PF01740">
    <property type="entry name" value="STAS"/>
    <property type="match status" value="1"/>
</dbReference>
<dbReference type="NCBIfam" id="TIGR00815">
    <property type="entry name" value="sulP"/>
    <property type="match status" value="1"/>
</dbReference>
<dbReference type="AlphaFoldDB" id="A0AAD9VGI5"/>
<feature type="transmembrane region" description="Helical" evidence="6">
    <location>
        <begin position="205"/>
        <end position="225"/>
    </location>
</feature>
<comment type="subcellular location">
    <subcellularLocation>
        <location evidence="1">Membrane</location>
        <topology evidence="1">Multi-pass membrane protein</topology>
    </subcellularLocation>
</comment>
<dbReference type="Pfam" id="PF00916">
    <property type="entry name" value="Sulfate_transp"/>
    <property type="match status" value="1"/>
</dbReference>
<dbReference type="Proteomes" id="UP001249851">
    <property type="component" value="Unassembled WGS sequence"/>
</dbReference>
<evidence type="ECO:0000313" key="9">
    <source>
        <dbReference type="Proteomes" id="UP001249851"/>
    </source>
</evidence>
<keyword evidence="9" id="KW-1185">Reference proteome</keyword>
<feature type="region of interest" description="Disordered" evidence="5">
    <location>
        <begin position="173"/>
        <end position="194"/>
    </location>
</feature>
<protein>
    <submittedName>
        <fullName evidence="8">Solute carrier family 26 member 6</fullName>
    </submittedName>
</protein>
<feature type="transmembrane region" description="Helical" evidence="6">
    <location>
        <begin position="437"/>
        <end position="454"/>
    </location>
</feature>
<reference evidence="8" key="2">
    <citation type="journal article" date="2023" name="Science">
        <title>Genomic signatures of disease resistance in endangered staghorn corals.</title>
        <authorList>
            <person name="Vollmer S.V."/>
            <person name="Selwyn J.D."/>
            <person name="Despard B.A."/>
            <person name="Roesel C.L."/>
        </authorList>
    </citation>
    <scope>NUCLEOTIDE SEQUENCE</scope>
    <source>
        <strain evidence="8">K2</strain>
    </source>
</reference>
<feature type="compositionally biased region" description="Low complexity" evidence="5">
    <location>
        <begin position="183"/>
        <end position="194"/>
    </location>
</feature>
<dbReference type="InterPro" id="IPR011547">
    <property type="entry name" value="SLC26A/SulP_dom"/>
</dbReference>
<dbReference type="EMBL" id="JARQWQ010000003">
    <property type="protein sequence ID" value="KAK2573107.1"/>
    <property type="molecule type" value="Genomic_DNA"/>
</dbReference>
<accession>A0AAD9VGI5</accession>
<feature type="transmembrane region" description="Helical" evidence="6">
    <location>
        <begin position="490"/>
        <end position="510"/>
    </location>
</feature>
<gene>
    <name evidence="8" type="ORF">P5673_002142</name>
</gene>
<feature type="transmembrane region" description="Helical" evidence="6">
    <location>
        <begin position="370"/>
        <end position="390"/>
    </location>
</feature>
<dbReference type="CDD" id="cd07042">
    <property type="entry name" value="STAS_SulP_like_sulfate_transporter"/>
    <property type="match status" value="1"/>
</dbReference>
<dbReference type="PROSITE" id="PS50801">
    <property type="entry name" value="STAS"/>
    <property type="match status" value="1"/>
</dbReference>
<keyword evidence="3 6" id="KW-1133">Transmembrane helix</keyword>
<dbReference type="GO" id="GO:0055085">
    <property type="term" value="P:transmembrane transport"/>
    <property type="evidence" value="ECO:0007669"/>
    <property type="project" value="InterPro"/>
</dbReference>
<name>A0AAD9VGI5_ACRCE</name>
<feature type="transmembrane region" description="Helical" evidence="6">
    <location>
        <begin position="516"/>
        <end position="537"/>
    </location>
</feature>
<evidence type="ECO:0000259" key="7">
    <source>
        <dbReference type="PROSITE" id="PS50801"/>
    </source>
</evidence>
<dbReference type="InterPro" id="IPR001902">
    <property type="entry name" value="SLC26A/SulP_fam"/>
</dbReference>
<comment type="caution">
    <text evidence="8">The sequence shown here is derived from an EMBL/GenBank/DDBJ whole genome shotgun (WGS) entry which is preliminary data.</text>
</comment>
<evidence type="ECO:0000256" key="6">
    <source>
        <dbReference type="SAM" id="Phobius"/>
    </source>
</evidence>
<feature type="transmembrane region" description="Helical" evidence="6">
    <location>
        <begin position="237"/>
        <end position="257"/>
    </location>
</feature>
<dbReference type="SUPFAM" id="SSF52091">
    <property type="entry name" value="SpoIIaa-like"/>
    <property type="match status" value="1"/>
</dbReference>
<dbReference type="Gene3D" id="3.30.750.24">
    <property type="entry name" value="STAS domain"/>
    <property type="match status" value="1"/>
</dbReference>
<feature type="transmembrane region" description="Helical" evidence="6">
    <location>
        <begin position="113"/>
        <end position="140"/>
    </location>
</feature>
<dbReference type="GO" id="GO:0016020">
    <property type="term" value="C:membrane"/>
    <property type="evidence" value="ECO:0007669"/>
    <property type="project" value="UniProtKB-SubCell"/>
</dbReference>
<feature type="transmembrane region" description="Helical" evidence="6">
    <location>
        <begin position="277"/>
        <end position="302"/>
    </location>
</feature>
<evidence type="ECO:0000256" key="4">
    <source>
        <dbReference type="ARBA" id="ARBA00023136"/>
    </source>
</evidence>
<dbReference type="PANTHER" id="PTHR11814">
    <property type="entry name" value="SULFATE TRANSPORTER"/>
    <property type="match status" value="1"/>
</dbReference>
<proteinExistence type="predicted"/>
<reference evidence="8" key="1">
    <citation type="journal article" date="2023" name="G3 (Bethesda)">
        <title>Whole genome assembly and annotation of the endangered Caribbean coral Acropora cervicornis.</title>
        <authorList>
            <person name="Selwyn J.D."/>
            <person name="Vollmer S.V."/>
        </authorList>
    </citation>
    <scope>NUCLEOTIDE SEQUENCE</scope>
    <source>
        <strain evidence="8">K2</strain>
    </source>
</reference>
<evidence type="ECO:0000256" key="2">
    <source>
        <dbReference type="ARBA" id="ARBA00022692"/>
    </source>
</evidence>
<dbReference type="InterPro" id="IPR036513">
    <property type="entry name" value="STAS_dom_sf"/>
</dbReference>
<keyword evidence="2 6" id="KW-0812">Transmembrane</keyword>
<evidence type="ECO:0000256" key="5">
    <source>
        <dbReference type="SAM" id="MobiDB-lite"/>
    </source>
</evidence>
<feature type="transmembrane region" description="Helical" evidence="6">
    <location>
        <begin position="402"/>
        <end position="425"/>
    </location>
</feature>
<sequence>MDFIALQQRTEMASVEQDIAEIRIARKVYDESAPLLGTAQSTTNESPTGRRSRVQAIKTKLTSCSCSRDRVYQFFIGLFPIIKWLPKYNIKNDLVADISGGLTVGIMHIPQGLAFAMLASLPPVTGLYTALIPVLVYMLMGTSRHLSVGSFAVICLMVANVCEREVAKMSFDDPSTPAPGNMSSTLSPTTSSSRWSPIDTVKLEIAVSLACLIGIFQIIMGAIRLGVLATFMSDPMISGFTTGSAVLVVISQLPHIFGLKVPPMSSPLTAPKKVIYMLKHIGSSNGGAIITGVLCLLILIGLRQVNDRFKSKLPVPIPGELLVVVIGTAISYGAKINQHFGVSILGEIPKGLPPISVPSFSWMSKMIPDAFVIAVVIFATNISVSKMFAKKRGYTIDPNQELIAYGVGNVAGSFSSCFAICNALARTAVQENLANTQLCSIVVIVLILLVLLFLAPLFFYLPKAILAAVVIANLIGLLKQFTRLKALWYIYRPDAVVWFLTCFGVILMGVDLGLGIGVICTLFAVVLTLYRSNYFILGHLRETELYRDVEQCSLALEVPGIKVMRFESSLYFGNVERFRKALVAITGHDPTIKEEKKSSEAKSNNGELVESNKTAKGRQVKGSNHEATAVSVDDPDEVVRVIVIDGSSFTFIDSMGLQTLPAVIKDYKKFGVQIYLAGCSSYIKTRLVNSKEAIGGIDPHLMFPSIHDAVVAAANSS</sequence>
<evidence type="ECO:0000256" key="1">
    <source>
        <dbReference type="ARBA" id="ARBA00004141"/>
    </source>
</evidence>
<dbReference type="InterPro" id="IPR002645">
    <property type="entry name" value="STAS_dom"/>
</dbReference>
<evidence type="ECO:0000313" key="8">
    <source>
        <dbReference type="EMBL" id="KAK2573107.1"/>
    </source>
</evidence>
<evidence type="ECO:0000256" key="3">
    <source>
        <dbReference type="ARBA" id="ARBA00022989"/>
    </source>
</evidence>